<comment type="caution">
    <text evidence="2">The sequence shown here is derived from an EMBL/GenBank/DDBJ whole genome shotgun (WGS) entry which is preliminary data.</text>
</comment>
<proteinExistence type="predicted"/>
<evidence type="ECO:0000256" key="1">
    <source>
        <dbReference type="SAM" id="SignalP"/>
    </source>
</evidence>
<accession>A0A930UC05</accession>
<evidence type="ECO:0008006" key="4">
    <source>
        <dbReference type="Google" id="ProtNLM"/>
    </source>
</evidence>
<evidence type="ECO:0000313" key="2">
    <source>
        <dbReference type="EMBL" id="MBF2707605.1"/>
    </source>
</evidence>
<sequence length="389" mass="45410">MNYTKYIFTLFLSFSSILINAQTNDSKPSWVELQGYIKYIQNTTFVQKIDSNASTNLIHNRLNFKFNIAPKFSGRLEVRNRIFYGEQIEQTPNFGGLINQDNGFFDLSHLWVNEKSFVAQSTVDRMLLQYSDEKWEVIIGRQRINWGINNVWNPNDLFNAFNLLEFDYEERPGSDAVRIQHNLQHNTSFELAYKASKNSEEQIAAVLYKWNRKKYDFQLLSGIYQTDFVVGGGWAGSIKEAGFKGEMSYFIPKQNSLDSSENFCLSLMVDQTYKNDWYLALTMLYNSNHTNDFMIGKGIYNFNVSAKMLFPFEYNFHFMALKTISPISSFNFSFIYSPVKNTLILIPSFAWNVATNFDLDFMAQSFFADQANSYKNLETNIFIRSRWSF</sequence>
<evidence type="ECO:0000313" key="3">
    <source>
        <dbReference type="Proteomes" id="UP000646211"/>
    </source>
</evidence>
<reference evidence="2" key="1">
    <citation type="submission" date="2020-11" db="EMBL/GenBank/DDBJ databases">
        <title>Genome of Flavobacterium soyangense.</title>
        <authorList>
            <person name="Liu Q."/>
            <person name="Xin Y.-H."/>
        </authorList>
    </citation>
    <scope>NUCLEOTIDE SEQUENCE</scope>
    <source>
        <strain evidence="2">CGMCC 1.13493</strain>
    </source>
</reference>
<protein>
    <recommendedName>
        <fullName evidence="4">Porin</fullName>
    </recommendedName>
</protein>
<gene>
    <name evidence="2" type="ORF">IR213_03230</name>
</gene>
<dbReference type="Proteomes" id="UP000646211">
    <property type="component" value="Unassembled WGS sequence"/>
</dbReference>
<dbReference type="EMBL" id="JADHEC010000004">
    <property type="protein sequence ID" value="MBF2707605.1"/>
    <property type="molecule type" value="Genomic_DNA"/>
</dbReference>
<feature type="chain" id="PRO_5037619912" description="Porin" evidence="1">
    <location>
        <begin position="22"/>
        <end position="389"/>
    </location>
</feature>
<organism evidence="2 3">
    <name type="scientific">Flavobacterium soyangense</name>
    <dbReference type="NCBI Taxonomy" id="2023265"/>
    <lineage>
        <taxon>Bacteria</taxon>
        <taxon>Pseudomonadati</taxon>
        <taxon>Bacteroidota</taxon>
        <taxon>Flavobacteriia</taxon>
        <taxon>Flavobacteriales</taxon>
        <taxon>Flavobacteriaceae</taxon>
        <taxon>Flavobacterium</taxon>
    </lineage>
</organism>
<keyword evidence="1" id="KW-0732">Signal</keyword>
<dbReference type="AlphaFoldDB" id="A0A930UC05"/>
<dbReference type="RefSeq" id="WP_194310870.1">
    <property type="nucleotide sequence ID" value="NZ_JADHEC010000004.1"/>
</dbReference>
<keyword evidence="3" id="KW-1185">Reference proteome</keyword>
<name>A0A930UC05_9FLAO</name>
<feature type="signal peptide" evidence="1">
    <location>
        <begin position="1"/>
        <end position="21"/>
    </location>
</feature>